<dbReference type="PANTHER" id="PTHR47197">
    <property type="entry name" value="PROTEIN NIRF"/>
    <property type="match status" value="1"/>
</dbReference>
<evidence type="ECO:0000313" key="2">
    <source>
        <dbReference type="Proteomes" id="UP000321533"/>
    </source>
</evidence>
<dbReference type="OrthoDB" id="7510834at2"/>
<dbReference type="InterPro" id="IPR051200">
    <property type="entry name" value="Host-pathogen_enzymatic-act"/>
</dbReference>
<dbReference type="KEGG" id="pgin:FRZ67_18085"/>
<dbReference type="EMBL" id="CP042435">
    <property type="protein sequence ID" value="QEC70270.1"/>
    <property type="molecule type" value="Genomic_DNA"/>
</dbReference>
<sequence length="310" mass="34027">MGTELMKLEKVIEMPGLDGRIDHMAINIKDNIIYVAALGNNTVEVVDLNKGVLIHSIKGIEEPQGIAYIPEQNEIAVAGGDNGDCVFINAATFKTVATIRLNSDADNIRYDADERKIYVGYGNGGIALLDPASHKQTGNVKLSAHPESFQLDKKNNRMYVNLPDANSIAIIDLKNFTLVHTWNTNKYKANFPMTLDTSHNLVFIGYRHPAMLVGYNSNDGREIYTNELAGDADDIFYDEAKQEIFATGGDGSINIFKKINDSSYKKIADIPTRQGARTSLLIPSLQTFVVAERAANGKSAALAVYRINAE</sequence>
<dbReference type="AlphaFoldDB" id="A0A5B8VFP2"/>
<dbReference type="PANTHER" id="PTHR47197:SF3">
    <property type="entry name" value="DIHYDRO-HEME D1 DEHYDROGENASE"/>
    <property type="match status" value="1"/>
</dbReference>
<protein>
    <submittedName>
        <fullName evidence="1">YncE family protein</fullName>
    </submittedName>
</protein>
<proteinExistence type="predicted"/>
<reference evidence="1 2" key="1">
    <citation type="journal article" date="2016" name="Int. J. Syst. Evol. Microbiol.">
        <title>Panacibacter ginsenosidivorans gen. nov., sp. nov., with ginsenoside converting activity isolated from soil of a ginseng field.</title>
        <authorList>
            <person name="Siddiqi M.Z."/>
            <person name="Muhammad Shafi S."/>
            <person name="Choi K.D."/>
            <person name="Im W.T."/>
        </authorList>
    </citation>
    <scope>NUCLEOTIDE SEQUENCE [LARGE SCALE GENOMIC DNA]</scope>
    <source>
        <strain evidence="1 2">Gsoil1550</strain>
    </source>
</reference>
<dbReference type="Gene3D" id="2.130.10.10">
    <property type="entry name" value="YVTN repeat-like/Quinoprotein amine dehydrogenase"/>
    <property type="match status" value="1"/>
</dbReference>
<name>A0A5B8VFP2_9BACT</name>
<gene>
    <name evidence="1" type="ORF">FRZ67_18085</name>
</gene>
<dbReference type="Proteomes" id="UP000321533">
    <property type="component" value="Chromosome"/>
</dbReference>
<dbReference type="InterPro" id="IPR011048">
    <property type="entry name" value="Haem_d1_sf"/>
</dbReference>
<dbReference type="SUPFAM" id="SSF51004">
    <property type="entry name" value="C-terminal (heme d1) domain of cytochrome cd1-nitrite reductase"/>
    <property type="match status" value="1"/>
</dbReference>
<organism evidence="1 2">
    <name type="scientific">Panacibacter ginsenosidivorans</name>
    <dbReference type="NCBI Taxonomy" id="1813871"/>
    <lineage>
        <taxon>Bacteria</taxon>
        <taxon>Pseudomonadati</taxon>
        <taxon>Bacteroidota</taxon>
        <taxon>Chitinophagia</taxon>
        <taxon>Chitinophagales</taxon>
        <taxon>Chitinophagaceae</taxon>
        <taxon>Panacibacter</taxon>
    </lineage>
</organism>
<accession>A0A5B8VFP2</accession>
<keyword evidence="2" id="KW-1185">Reference proteome</keyword>
<evidence type="ECO:0000313" key="1">
    <source>
        <dbReference type="EMBL" id="QEC70270.1"/>
    </source>
</evidence>
<dbReference type="InterPro" id="IPR015943">
    <property type="entry name" value="WD40/YVTN_repeat-like_dom_sf"/>
</dbReference>